<evidence type="ECO:0000256" key="3">
    <source>
        <dbReference type="ARBA" id="ARBA00012438"/>
    </source>
</evidence>
<organism evidence="9 10">
    <name type="scientific">Chitinimonas arctica</name>
    <dbReference type="NCBI Taxonomy" id="2594795"/>
    <lineage>
        <taxon>Bacteria</taxon>
        <taxon>Pseudomonadati</taxon>
        <taxon>Pseudomonadota</taxon>
        <taxon>Betaproteobacteria</taxon>
        <taxon>Neisseriales</taxon>
        <taxon>Chitinibacteraceae</taxon>
        <taxon>Chitinimonas</taxon>
    </lineage>
</organism>
<name>A0A516SJZ1_9NEIS</name>
<dbReference type="InterPro" id="IPR005467">
    <property type="entry name" value="His_kinase_dom"/>
</dbReference>
<dbReference type="PRINTS" id="PR00344">
    <property type="entry name" value="BCTRLSENSOR"/>
</dbReference>
<comment type="subcellular location">
    <subcellularLocation>
        <location evidence="2">Cell inner membrane</location>
        <topology evidence="2">Multi-pass membrane protein</topology>
    </subcellularLocation>
</comment>
<feature type="transmembrane region" description="Helical" evidence="7">
    <location>
        <begin position="90"/>
        <end position="109"/>
    </location>
</feature>
<dbReference type="GO" id="GO:0000156">
    <property type="term" value="F:phosphorelay response regulator activity"/>
    <property type="evidence" value="ECO:0007669"/>
    <property type="project" value="TreeGrafter"/>
</dbReference>
<dbReference type="OrthoDB" id="9786919at2"/>
<feature type="transmembrane region" description="Helical" evidence="7">
    <location>
        <begin position="169"/>
        <end position="192"/>
    </location>
</feature>
<evidence type="ECO:0000313" key="10">
    <source>
        <dbReference type="Proteomes" id="UP000317550"/>
    </source>
</evidence>
<dbReference type="GO" id="GO:0005886">
    <property type="term" value="C:plasma membrane"/>
    <property type="evidence" value="ECO:0007669"/>
    <property type="project" value="UniProtKB-SubCell"/>
</dbReference>
<evidence type="ECO:0000256" key="5">
    <source>
        <dbReference type="ARBA" id="ARBA00022679"/>
    </source>
</evidence>
<dbReference type="InterPro" id="IPR003661">
    <property type="entry name" value="HisK_dim/P_dom"/>
</dbReference>
<evidence type="ECO:0000256" key="7">
    <source>
        <dbReference type="SAM" id="Phobius"/>
    </source>
</evidence>
<feature type="domain" description="Histidine kinase" evidence="8">
    <location>
        <begin position="318"/>
        <end position="531"/>
    </location>
</feature>
<dbReference type="Gene3D" id="3.30.565.10">
    <property type="entry name" value="Histidine kinase-like ATPase, C-terminal domain"/>
    <property type="match status" value="1"/>
</dbReference>
<evidence type="ECO:0000256" key="4">
    <source>
        <dbReference type="ARBA" id="ARBA00022553"/>
    </source>
</evidence>
<dbReference type="Pfam" id="PF02518">
    <property type="entry name" value="HATPase_c"/>
    <property type="match status" value="1"/>
</dbReference>
<keyword evidence="4" id="KW-0597">Phosphoprotein</keyword>
<feature type="transmembrane region" description="Helical" evidence="7">
    <location>
        <begin position="204"/>
        <end position="223"/>
    </location>
</feature>
<evidence type="ECO:0000259" key="8">
    <source>
        <dbReference type="PROSITE" id="PS50109"/>
    </source>
</evidence>
<dbReference type="SUPFAM" id="SSF55874">
    <property type="entry name" value="ATPase domain of HSP90 chaperone/DNA topoisomerase II/histidine kinase"/>
    <property type="match status" value="1"/>
</dbReference>
<dbReference type="SUPFAM" id="SSF47384">
    <property type="entry name" value="Homodimeric domain of signal transducing histidine kinase"/>
    <property type="match status" value="1"/>
</dbReference>
<accession>A0A516SJZ1</accession>
<evidence type="ECO:0000256" key="1">
    <source>
        <dbReference type="ARBA" id="ARBA00000085"/>
    </source>
</evidence>
<evidence type="ECO:0000313" key="9">
    <source>
        <dbReference type="EMBL" id="QDQ28470.1"/>
    </source>
</evidence>
<sequence length="531" mass="58170">MLQGRLVHEPTSASPDFLSTLPAGPRERRLARAVVGVSLLFFLLAVPFAKVPLPKVWAFIPIYQASLVINDLITVVLLLGQYAMLRTRSLLVLACAYLFTGAIAVLHGLTFPGLFAPDGLLGAGKQSTAWLYMFWHGGFPFFIIAYVLLKDREREGRQLDEAVYRSIAFGALATLGLVAACGMLATLGKAFFPDLLVAGRYTPAMHAVITAVWLLSLVALAALWFRRPHALLDEWLIVVMYAWLFDIGLSAVFNAGRFDLGFYAGRAYGLLAASFVLMVLLLENGMLYARLLGMHAREQKNLAELRAANQELESFSYSVSHDLRSPLRAVDGYACMLERRVADRFDAEERRLLGVIRGNAKQMGTLIDDLLAFSRLGRQQLSTQSVALNTLVAPLVAQLQSECHGRNVEFVVGELGCALADPGLLRQVLANLLGNAVKFTRQVESARIEVGCRTLAGGTAVYHVSDNGAGFDMRFADKLFRVFERLHDGADYEGSGIGLSIVQRIVQRHGGRIWAESEPGGGATFYFTLAP</sequence>
<dbReference type="EC" id="2.7.13.3" evidence="3"/>
<keyword evidence="7" id="KW-1133">Transmembrane helix</keyword>
<dbReference type="EMBL" id="CP041730">
    <property type="protein sequence ID" value="QDQ28470.1"/>
    <property type="molecule type" value="Genomic_DNA"/>
</dbReference>
<dbReference type="FunFam" id="3.30.565.10:FF:000006">
    <property type="entry name" value="Sensor histidine kinase WalK"/>
    <property type="match status" value="1"/>
</dbReference>
<dbReference type="AlphaFoldDB" id="A0A516SJZ1"/>
<dbReference type="Proteomes" id="UP000317550">
    <property type="component" value="Chromosome"/>
</dbReference>
<reference evidence="10" key="1">
    <citation type="submission" date="2019-07" db="EMBL/GenBank/DDBJ databases">
        <title>Chitinimonas sp. nov., isolated from Ny-Alesund, arctica soil.</title>
        <authorList>
            <person name="Xu Q."/>
            <person name="Peng F."/>
        </authorList>
    </citation>
    <scope>NUCLEOTIDE SEQUENCE [LARGE SCALE GENOMIC DNA]</scope>
    <source>
        <strain evidence="10">R3-44</strain>
    </source>
</reference>
<evidence type="ECO:0000256" key="2">
    <source>
        <dbReference type="ARBA" id="ARBA00004429"/>
    </source>
</evidence>
<dbReference type="GO" id="GO:0000155">
    <property type="term" value="F:phosphorelay sensor kinase activity"/>
    <property type="evidence" value="ECO:0007669"/>
    <property type="project" value="InterPro"/>
</dbReference>
<keyword evidence="5" id="KW-0808">Transferase</keyword>
<feature type="transmembrane region" description="Helical" evidence="7">
    <location>
        <begin position="129"/>
        <end position="149"/>
    </location>
</feature>
<dbReference type="GO" id="GO:0007234">
    <property type="term" value="P:osmosensory signaling via phosphorelay pathway"/>
    <property type="evidence" value="ECO:0007669"/>
    <property type="project" value="TreeGrafter"/>
</dbReference>
<feature type="transmembrane region" description="Helical" evidence="7">
    <location>
        <begin position="30"/>
        <end position="50"/>
    </location>
</feature>
<gene>
    <name evidence="9" type="ORF">FNU76_20075</name>
</gene>
<feature type="transmembrane region" description="Helical" evidence="7">
    <location>
        <begin position="267"/>
        <end position="289"/>
    </location>
</feature>
<comment type="catalytic activity">
    <reaction evidence="1">
        <text>ATP + protein L-histidine = ADP + protein N-phospho-L-histidine.</text>
        <dbReference type="EC" id="2.7.13.3"/>
    </reaction>
</comment>
<dbReference type="PROSITE" id="PS50109">
    <property type="entry name" value="HIS_KIN"/>
    <property type="match status" value="1"/>
</dbReference>
<feature type="transmembrane region" description="Helical" evidence="7">
    <location>
        <begin position="235"/>
        <end position="255"/>
    </location>
</feature>
<dbReference type="InterPro" id="IPR033424">
    <property type="entry name" value="MASE4"/>
</dbReference>
<feature type="transmembrane region" description="Helical" evidence="7">
    <location>
        <begin position="56"/>
        <end position="78"/>
    </location>
</feature>
<dbReference type="Gene3D" id="1.10.287.130">
    <property type="match status" value="1"/>
</dbReference>
<dbReference type="CDD" id="cd00082">
    <property type="entry name" value="HisKA"/>
    <property type="match status" value="1"/>
</dbReference>
<dbReference type="KEGG" id="cari:FNU76_20075"/>
<dbReference type="InterPro" id="IPR036097">
    <property type="entry name" value="HisK_dim/P_sf"/>
</dbReference>
<dbReference type="PANTHER" id="PTHR42878:SF15">
    <property type="entry name" value="BACTERIOPHYTOCHROME"/>
    <property type="match status" value="1"/>
</dbReference>
<keyword evidence="6" id="KW-0418">Kinase</keyword>
<dbReference type="InterPro" id="IPR004358">
    <property type="entry name" value="Sig_transdc_His_kin-like_C"/>
</dbReference>
<keyword evidence="10" id="KW-1185">Reference proteome</keyword>
<dbReference type="InterPro" id="IPR036890">
    <property type="entry name" value="HATPase_C_sf"/>
</dbReference>
<dbReference type="InterPro" id="IPR003594">
    <property type="entry name" value="HATPase_dom"/>
</dbReference>
<dbReference type="SMART" id="SM00387">
    <property type="entry name" value="HATPase_c"/>
    <property type="match status" value="1"/>
</dbReference>
<dbReference type="InterPro" id="IPR050351">
    <property type="entry name" value="BphY/WalK/GraS-like"/>
</dbReference>
<keyword evidence="7" id="KW-0472">Membrane</keyword>
<proteinExistence type="predicted"/>
<dbReference type="SMART" id="SM00388">
    <property type="entry name" value="HisKA"/>
    <property type="match status" value="1"/>
</dbReference>
<dbReference type="PANTHER" id="PTHR42878">
    <property type="entry name" value="TWO-COMPONENT HISTIDINE KINASE"/>
    <property type="match status" value="1"/>
</dbReference>
<dbReference type="GO" id="GO:0030295">
    <property type="term" value="F:protein kinase activator activity"/>
    <property type="evidence" value="ECO:0007669"/>
    <property type="project" value="TreeGrafter"/>
</dbReference>
<dbReference type="Pfam" id="PF00512">
    <property type="entry name" value="HisKA"/>
    <property type="match status" value="1"/>
</dbReference>
<protein>
    <recommendedName>
        <fullName evidence="3">histidine kinase</fullName>
        <ecNumber evidence="3">2.7.13.3</ecNumber>
    </recommendedName>
</protein>
<dbReference type="Pfam" id="PF17158">
    <property type="entry name" value="MASE4"/>
    <property type="match status" value="1"/>
</dbReference>
<keyword evidence="7" id="KW-0812">Transmembrane</keyword>
<evidence type="ECO:0000256" key="6">
    <source>
        <dbReference type="ARBA" id="ARBA00022777"/>
    </source>
</evidence>